<comment type="caution">
    <text evidence="1">The sequence shown here is derived from an EMBL/GenBank/DDBJ whole genome shotgun (WGS) entry which is preliminary data.</text>
</comment>
<reference evidence="1 2" key="1">
    <citation type="journal article" date="2013" name="Genome Announc.">
        <title>Draft Genome Sequence of Winogradskyella psychrotolerans RS-3T, Isolated from the Marine Transect of Kongsfjorden, Ny-Alesund, Svalbard, Arctic Ocean.</title>
        <authorList>
            <person name="Kumar Pinnaka A."/>
            <person name="Ara S."/>
            <person name="Singh A."/>
            <person name="Shivaji S."/>
        </authorList>
    </citation>
    <scope>NUCLEOTIDE SEQUENCE [LARGE SCALE GENOMIC DNA]</scope>
    <source>
        <strain evidence="1 2">RS-3</strain>
    </source>
</reference>
<keyword evidence="2" id="KW-1185">Reference proteome</keyword>
<organism evidence="1 2">
    <name type="scientific">Winogradskyella psychrotolerans RS-3</name>
    <dbReference type="NCBI Taxonomy" id="641526"/>
    <lineage>
        <taxon>Bacteria</taxon>
        <taxon>Pseudomonadati</taxon>
        <taxon>Bacteroidota</taxon>
        <taxon>Flavobacteriia</taxon>
        <taxon>Flavobacteriales</taxon>
        <taxon>Flavobacteriaceae</taxon>
        <taxon>Winogradskyella</taxon>
    </lineage>
</organism>
<evidence type="ECO:0000313" key="2">
    <source>
        <dbReference type="Proteomes" id="UP000014962"/>
    </source>
</evidence>
<gene>
    <name evidence="1" type="ORF">ADIWIN_0425</name>
</gene>
<sequence length="165" mass="18545">MEAIYGEGTGSAARLFLDDFSLSDAVEQIESLTAKLLNTDLDSSLLLEFNQPVSLISKIVRLDNSYGQAKQISQVKDNQVLLKFDDYLYNNTYKLTFEQIKSLSSDETYKDWTFTFDFNQPTPKGAIVINELMPDPNAKEKHLPTQSCPMQNSLSFSIELTNPSG</sequence>
<name>S7X679_9FLAO</name>
<evidence type="ECO:0000313" key="1">
    <source>
        <dbReference type="EMBL" id="EPR74559.1"/>
    </source>
</evidence>
<dbReference type="eggNOG" id="COG4288">
    <property type="taxonomic scope" value="Bacteria"/>
</dbReference>
<dbReference type="AlphaFoldDB" id="S7X679"/>
<protein>
    <submittedName>
        <fullName evidence="1">Uncharacterized protein</fullName>
    </submittedName>
</protein>
<dbReference type="EMBL" id="ATMR01000027">
    <property type="protein sequence ID" value="EPR74559.1"/>
    <property type="molecule type" value="Genomic_DNA"/>
</dbReference>
<dbReference type="Proteomes" id="UP000014962">
    <property type="component" value="Unassembled WGS sequence"/>
</dbReference>
<proteinExistence type="predicted"/>
<accession>S7X679</accession>